<proteinExistence type="predicted"/>
<feature type="region of interest" description="Disordered" evidence="1">
    <location>
        <begin position="134"/>
        <end position="158"/>
    </location>
</feature>
<evidence type="ECO:0000313" key="2">
    <source>
        <dbReference type="EMBL" id="CAK0813260.1"/>
    </source>
</evidence>
<name>A0ABN9R3C1_9DINO</name>
<reference evidence="2" key="1">
    <citation type="submission" date="2023-10" db="EMBL/GenBank/DDBJ databases">
        <authorList>
            <person name="Chen Y."/>
            <person name="Shah S."/>
            <person name="Dougan E. K."/>
            <person name="Thang M."/>
            <person name="Chan C."/>
        </authorList>
    </citation>
    <scope>NUCLEOTIDE SEQUENCE [LARGE SCALE GENOMIC DNA]</scope>
</reference>
<evidence type="ECO:0000256" key="1">
    <source>
        <dbReference type="SAM" id="MobiDB-lite"/>
    </source>
</evidence>
<protein>
    <submittedName>
        <fullName evidence="2">Uncharacterized protein</fullName>
    </submittedName>
</protein>
<dbReference type="EMBL" id="CAUYUJ010005335">
    <property type="protein sequence ID" value="CAK0813260.1"/>
    <property type="molecule type" value="Genomic_DNA"/>
</dbReference>
<organism evidence="2 3">
    <name type="scientific">Prorocentrum cordatum</name>
    <dbReference type="NCBI Taxonomy" id="2364126"/>
    <lineage>
        <taxon>Eukaryota</taxon>
        <taxon>Sar</taxon>
        <taxon>Alveolata</taxon>
        <taxon>Dinophyceae</taxon>
        <taxon>Prorocentrales</taxon>
        <taxon>Prorocentraceae</taxon>
        <taxon>Prorocentrum</taxon>
    </lineage>
</organism>
<comment type="caution">
    <text evidence="2">The sequence shown here is derived from an EMBL/GenBank/DDBJ whole genome shotgun (WGS) entry which is preliminary data.</text>
</comment>
<sequence length="158" mass="17979">MWENRFEEILPGHSIASGRNLSKLGRKGWYSLSIEQLSERHCWYKLWNGTGDATVAIFTSSAWMHASSIQQYSKRAAYLTTRQTLPWTPNVQLISASQTQRCAAWNGLRHHSCTVRGTSSMLRDASLAQLVRNSKATSEAYPPGHRQEPRRWPPGPPW</sequence>
<gene>
    <name evidence="2" type="ORF">PCOR1329_LOCUS17261</name>
</gene>
<accession>A0ABN9R3C1</accession>
<evidence type="ECO:0000313" key="3">
    <source>
        <dbReference type="Proteomes" id="UP001189429"/>
    </source>
</evidence>
<dbReference type="Proteomes" id="UP001189429">
    <property type="component" value="Unassembled WGS sequence"/>
</dbReference>
<keyword evidence="3" id="KW-1185">Reference proteome</keyword>